<comment type="caution">
    <text evidence="1">The sequence shown here is derived from an EMBL/GenBank/DDBJ whole genome shotgun (WGS) entry which is preliminary data.</text>
</comment>
<dbReference type="STRING" id="153721.MYP_2788"/>
<gene>
    <name evidence="1" type="ORF">MYP_2788</name>
</gene>
<dbReference type="RefSeq" id="WP_156140586.1">
    <property type="nucleotide sequence ID" value="NZ_BBLT01000005.1"/>
</dbReference>
<name>A0A098LGH4_9BACT</name>
<dbReference type="AlphaFoldDB" id="A0A098LGH4"/>
<protein>
    <submittedName>
        <fullName evidence="1">Uncharacterized protein</fullName>
    </submittedName>
</protein>
<keyword evidence="2" id="KW-1185">Reference proteome</keyword>
<dbReference type="EMBL" id="BBLT01000005">
    <property type="protein sequence ID" value="GAL85559.1"/>
    <property type="molecule type" value="Genomic_DNA"/>
</dbReference>
<reference evidence="1 2" key="1">
    <citation type="submission" date="2014-09" db="EMBL/GenBank/DDBJ databases">
        <title>Sporocytophaga myxococcoides PG-01 genome sequencing.</title>
        <authorList>
            <person name="Liu L."/>
            <person name="Gao P.J."/>
            <person name="Chen G.J."/>
            <person name="Wang L.S."/>
        </authorList>
    </citation>
    <scope>NUCLEOTIDE SEQUENCE [LARGE SCALE GENOMIC DNA]</scope>
    <source>
        <strain evidence="1 2">PG-01</strain>
    </source>
</reference>
<evidence type="ECO:0000313" key="1">
    <source>
        <dbReference type="EMBL" id="GAL85559.1"/>
    </source>
</evidence>
<evidence type="ECO:0000313" key="2">
    <source>
        <dbReference type="Proteomes" id="UP000030185"/>
    </source>
</evidence>
<dbReference type="Proteomes" id="UP000030185">
    <property type="component" value="Unassembled WGS sequence"/>
</dbReference>
<sequence length="58" mass="6643">MAKKINKIIIKGADWEVKKVDFTSPEMKASIENIFQKQQESILRKAIDPSKLKSVVKL</sequence>
<organism evidence="1 2">
    <name type="scientific">Sporocytophaga myxococcoides</name>
    <dbReference type="NCBI Taxonomy" id="153721"/>
    <lineage>
        <taxon>Bacteria</taxon>
        <taxon>Pseudomonadati</taxon>
        <taxon>Bacteroidota</taxon>
        <taxon>Cytophagia</taxon>
        <taxon>Cytophagales</taxon>
        <taxon>Cytophagaceae</taxon>
        <taxon>Sporocytophaga</taxon>
    </lineage>
</organism>
<proteinExistence type="predicted"/>
<accession>A0A098LGH4</accession>